<dbReference type="Gene3D" id="3.10.129.10">
    <property type="entry name" value="Hotdog Thioesterase"/>
    <property type="match status" value="1"/>
</dbReference>
<dbReference type="SUPFAM" id="SSF54637">
    <property type="entry name" value="Thioesterase/thiol ester dehydrase-isomerase"/>
    <property type="match status" value="1"/>
</dbReference>
<evidence type="ECO:0000256" key="3">
    <source>
        <dbReference type="ARBA" id="ARBA00022741"/>
    </source>
</evidence>
<evidence type="ECO:0000313" key="8">
    <source>
        <dbReference type="Proteomes" id="UP000653565"/>
    </source>
</evidence>
<proteinExistence type="inferred from homology"/>
<organism evidence="7 8">
    <name type="scientific">Aspergillus fumigatiaffinis</name>
    <dbReference type="NCBI Taxonomy" id="340414"/>
    <lineage>
        <taxon>Eukaryota</taxon>
        <taxon>Fungi</taxon>
        <taxon>Dikarya</taxon>
        <taxon>Ascomycota</taxon>
        <taxon>Pezizomycotina</taxon>
        <taxon>Eurotiomycetes</taxon>
        <taxon>Eurotiomycetidae</taxon>
        <taxon>Eurotiales</taxon>
        <taxon>Aspergillaceae</taxon>
        <taxon>Aspergillus</taxon>
        <taxon>Aspergillus subgen. Fumigati</taxon>
    </lineage>
</organism>
<keyword evidence="4" id="KW-0067">ATP-binding</keyword>
<sequence>MTKRPPFTVEVPDAIDNACEARPRRSPTAANGLLSAPTDDVKTTYDIFRRAARKFSQAKAAGTRRVIGSYEERSVVKRTVEGVEKSMPKIWTRYELSGYTYFSFLEYESLALDLGCGLRSLGLGKDSKIHLYGATRVNGSAERRVLNTRYDSGSSFAYFLCAVAGMDAVVGKHISPKDAILTYLPQAHIIEFVFENMCLYWGCTMGYGSPRTLSNTSVWNCKGDICEFRPTILVGVPAVWESIKKGITGVVAAKGWLSNCLFWGSLRMKSWLLDHSFPGISLLDSVVFKTVKEAAGGRLRIMMNGGGPISKDTQIFLSLAIAPLINGYGLTETCGMGAINDPLAWDPNAAGELPASVEIKLVDVPESGYSTKHDPPQGEILIRGPSVATGYYKNDLETKEAFTTDQWFRTGDIGEWDRNGHLRIIDRKKNLVKSLNGEYIALEKLESIYRSAAVVQNVCVYAAPNQRQPIAIVVPNRPVLQKLALEEPTNNPRSLVMQQLQEVGWASGLKSFEIVCGVVICDDEWTPENGFLSAAQKLVRKTIYTRFQKEIDQAYASVQVGTSTIGSREEVLSADPQTAHGPWVIWIHQRIGSHSHVVATLASRAGSITSKSKPNSARLQAYNVDDRKPAQTLLLEPGTQIVEDRELALVLSHGIHFVTQVEGNFLKINIYRPISHTMHGETHQVMMGLFDMSLPEILVSINLWKVATIVLLAMNVKCLPFVWHYRIFNPLLRAAWRRFRSGPQLALIPDSKTPTVFLPSITSTYAPLFECDYNLHKSNSTYFTDLDASRSHLLSALCYDGLVTVDRELAAEGKKGMLAAIIGSVTTSFKKEIRIFQEYEVWSRILTWDRKWLYIVTHFVQKGSAKPAGYLTAKSTRLDSKSSTGESQCRSVKPVIFATSISKYVFKKGRLTIPPERLLRASGLLGQDKKGEERRRPRRTDVQEHTSDSGIPEDIESERLKGMKYAESWNQLDSLHEELLKHDELVNGVLAIHHVGDISLPWKRFPID</sequence>
<dbReference type="GO" id="GO:0035336">
    <property type="term" value="P:long-chain fatty-acyl-CoA metabolic process"/>
    <property type="evidence" value="ECO:0007669"/>
    <property type="project" value="TreeGrafter"/>
</dbReference>
<reference evidence="7" key="1">
    <citation type="journal article" date="2020" name="bioRxiv">
        <title>Genomic and phenotypic heterogeneity of clinical isolates of the human pathogens Aspergillus fumigatus, Aspergillus lentulus and Aspergillus fumigatiaffinis.</title>
        <authorList>
            <person name="dos Santos R.A.C."/>
            <person name="Steenwyk J.L."/>
            <person name="Rivero-Menendez O."/>
            <person name="Mead M.E."/>
            <person name="Silva L.P."/>
            <person name="Bastos R.W."/>
            <person name="Alastruey-Izquierdo A."/>
            <person name="Goldman G.H."/>
            <person name="Rokas A."/>
        </authorList>
    </citation>
    <scope>NUCLEOTIDE SEQUENCE</scope>
    <source>
        <strain evidence="7">CNM-CM6805</strain>
    </source>
</reference>
<dbReference type="InterPro" id="IPR000873">
    <property type="entry name" value="AMP-dep_synth/lig_dom"/>
</dbReference>
<dbReference type="Pfam" id="PF00501">
    <property type="entry name" value="AMP-binding"/>
    <property type="match status" value="1"/>
</dbReference>
<dbReference type="EMBL" id="JAAAPX010000024">
    <property type="protein sequence ID" value="KAF4240882.1"/>
    <property type="molecule type" value="Genomic_DNA"/>
</dbReference>
<dbReference type="Proteomes" id="UP000653565">
    <property type="component" value="Unassembled WGS sequence"/>
</dbReference>
<evidence type="ECO:0000256" key="1">
    <source>
        <dbReference type="ARBA" id="ARBA00006432"/>
    </source>
</evidence>
<evidence type="ECO:0000256" key="5">
    <source>
        <dbReference type="SAM" id="MobiDB-lite"/>
    </source>
</evidence>
<dbReference type="PANTHER" id="PTHR43272:SF83">
    <property type="entry name" value="ACYL-COA SYNTHETASE LONG-CHAIN, ISOFORM J"/>
    <property type="match status" value="1"/>
</dbReference>
<protein>
    <recommendedName>
        <fullName evidence="6">AMP-dependent synthetase/ligase domain-containing protein</fullName>
    </recommendedName>
</protein>
<evidence type="ECO:0000256" key="4">
    <source>
        <dbReference type="ARBA" id="ARBA00022840"/>
    </source>
</evidence>
<evidence type="ECO:0000256" key="2">
    <source>
        <dbReference type="ARBA" id="ARBA00022598"/>
    </source>
</evidence>
<dbReference type="GO" id="GO:0004467">
    <property type="term" value="F:long-chain fatty acid-CoA ligase activity"/>
    <property type="evidence" value="ECO:0007669"/>
    <property type="project" value="TreeGrafter"/>
</dbReference>
<accession>A0A8H4HAW4</accession>
<dbReference type="Pfam" id="PF13279">
    <property type="entry name" value="4HBT_2"/>
    <property type="match status" value="1"/>
</dbReference>
<dbReference type="Gene3D" id="3.40.50.12780">
    <property type="entry name" value="N-terminal domain of ligase-like"/>
    <property type="match status" value="1"/>
</dbReference>
<dbReference type="SUPFAM" id="SSF56801">
    <property type="entry name" value="Acetyl-CoA synthetase-like"/>
    <property type="match status" value="1"/>
</dbReference>
<gene>
    <name evidence="7" type="ORF">CNMCM6805_004686</name>
</gene>
<dbReference type="GO" id="GO:0005811">
    <property type="term" value="C:lipid droplet"/>
    <property type="evidence" value="ECO:0007669"/>
    <property type="project" value="TreeGrafter"/>
</dbReference>
<dbReference type="GO" id="GO:0005524">
    <property type="term" value="F:ATP binding"/>
    <property type="evidence" value="ECO:0007669"/>
    <property type="project" value="UniProtKB-KW"/>
</dbReference>
<dbReference type="InterPro" id="IPR042099">
    <property type="entry name" value="ANL_N_sf"/>
</dbReference>
<dbReference type="PANTHER" id="PTHR43272">
    <property type="entry name" value="LONG-CHAIN-FATTY-ACID--COA LIGASE"/>
    <property type="match status" value="1"/>
</dbReference>
<feature type="domain" description="AMP-dependent synthetase/ligase" evidence="6">
    <location>
        <begin position="159"/>
        <end position="392"/>
    </location>
</feature>
<dbReference type="InterPro" id="IPR029069">
    <property type="entry name" value="HotDog_dom_sf"/>
</dbReference>
<feature type="region of interest" description="Disordered" evidence="5">
    <location>
        <begin position="924"/>
        <end position="954"/>
    </location>
</feature>
<evidence type="ECO:0000313" key="7">
    <source>
        <dbReference type="EMBL" id="KAF4240882.1"/>
    </source>
</evidence>
<keyword evidence="8" id="KW-1185">Reference proteome</keyword>
<reference evidence="7" key="2">
    <citation type="submission" date="2020-04" db="EMBL/GenBank/DDBJ databases">
        <authorList>
            <person name="Santos R.A.C."/>
            <person name="Steenwyk J.L."/>
            <person name="Rivero-Menendez O."/>
            <person name="Mead M.E."/>
            <person name="Silva L.P."/>
            <person name="Bastos R.W."/>
            <person name="Alastruey-Izquierdo A."/>
            <person name="Goldman G.H."/>
            <person name="Rokas A."/>
        </authorList>
    </citation>
    <scope>NUCLEOTIDE SEQUENCE</scope>
    <source>
        <strain evidence="7">CNM-CM6805</strain>
    </source>
</reference>
<feature type="compositionally biased region" description="Basic and acidic residues" evidence="5">
    <location>
        <begin position="927"/>
        <end position="947"/>
    </location>
</feature>
<keyword evidence="2" id="KW-0436">Ligase</keyword>
<name>A0A8H4HAW4_9EURO</name>
<dbReference type="GO" id="GO:0005886">
    <property type="term" value="C:plasma membrane"/>
    <property type="evidence" value="ECO:0007669"/>
    <property type="project" value="TreeGrafter"/>
</dbReference>
<dbReference type="CDD" id="cd00586">
    <property type="entry name" value="4HBT"/>
    <property type="match status" value="1"/>
</dbReference>
<comment type="caution">
    <text evidence="7">The sequence shown here is derived from an EMBL/GenBank/DDBJ whole genome shotgun (WGS) entry which is preliminary data.</text>
</comment>
<dbReference type="AlphaFoldDB" id="A0A8H4HAW4"/>
<comment type="similarity">
    <text evidence="1">Belongs to the ATP-dependent AMP-binding enzyme family.</text>
</comment>
<dbReference type="GO" id="GO:0005783">
    <property type="term" value="C:endoplasmic reticulum"/>
    <property type="evidence" value="ECO:0007669"/>
    <property type="project" value="TreeGrafter"/>
</dbReference>
<evidence type="ECO:0000259" key="6">
    <source>
        <dbReference type="Pfam" id="PF00501"/>
    </source>
</evidence>
<keyword evidence="3" id="KW-0547">Nucleotide-binding</keyword>